<gene>
    <name evidence="2" type="ORF">JKG68_23115</name>
</gene>
<evidence type="ECO:0000256" key="1">
    <source>
        <dbReference type="ARBA" id="ARBA00022801"/>
    </source>
</evidence>
<accession>A0A936ZLH3</accession>
<evidence type="ECO:0000313" key="3">
    <source>
        <dbReference type="Proteomes" id="UP000605848"/>
    </source>
</evidence>
<dbReference type="PANTHER" id="PTHR43316">
    <property type="entry name" value="HYDROLASE, HALOACID DELAHOGENASE-RELATED"/>
    <property type="match status" value="1"/>
</dbReference>
<dbReference type="GO" id="GO:0016787">
    <property type="term" value="F:hydrolase activity"/>
    <property type="evidence" value="ECO:0007669"/>
    <property type="project" value="UniProtKB-KW"/>
</dbReference>
<dbReference type="InterPro" id="IPR051540">
    <property type="entry name" value="S-2-haloacid_dehalogenase"/>
</dbReference>
<dbReference type="SUPFAM" id="SSF56784">
    <property type="entry name" value="HAD-like"/>
    <property type="match status" value="1"/>
</dbReference>
<dbReference type="InterPro" id="IPR023214">
    <property type="entry name" value="HAD_sf"/>
</dbReference>
<dbReference type="SFLD" id="SFLDS00003">
    <property type="entry name" value="Haloacid_Dehalogenase"/>
    <property type="match status" value="1"/>
</dbReference>
<dbReference type="AlphaFoldDB" id="A0A936ZLH3"/>
<comment type="caution">
    <text evidence="2">The sequence shown here is derived from an EMBL/GenBank/DDBJ whole genome shotgun (WGS) entry which is preliminary data.</text>
</comment>
<name>A0A936ZLH3_9HYPH</name>
<evidence type="ECO:0000313" key="2">
    <source>
        <dbReference type="EMBL" id="MBL0406839.1"/>
    </source>
</evidence>
<dbReference type="Proteomes" id="UP000605848">
    <property type="component" value="Unassembled WGS sequence"/>
</dbReference>
<dbReference type="Gene3D" id="3.40.50.1000">
    <property type="entry name" value="HAD superfamily/HAD-like"/>
    <property type="match status" value="1"/>
</dbReference>
<dbReference type="Pfam" id="PF00702">
    <property type="entry name" value="Hydrolase"/>
    <property type="match status" value="1"/>
</dbReference>
<protein>
    <submittedName>
        <fullName evidence="2">HAD family hydrolase</fullName>
    </submittedName>
</protein>
<dbReference type="InterPro" id="IPR023198">
    <property type="entry name" value="PGP-like_dom2"/>
</dbReference>
<reference evidence="2" key="1">
    <citation type="submission" date="2021-01" db="EMBL/GenBank/DDBJ databases">
        <title>Microvirga sp.</title>
        <authorList>
            <person name="Kim M.K."/>
        </authorList>
    </citation>
    <scope>NUCLEOTIDE SEQUENCE</scope>
    <source>
        <strain evidence="2">5420S-16</strain>
    </source>
</reference>
<sequence length="239" mass="26921">MDLPRVIAFDGDNTLWHNETLFSMTQGRFRSLISRHVDIPTHILNARLLETERKNITTYGYGIKGFVLSLGETAIAVTEKRIPAEDIQTILDYGRTMLEHPVELIEGAREALETLRARDHELWLITKGDLFDQESKIARSGLVPFFHAIEIVSEKDQVTYQRLLDRYGVVADGFPMVGNSVRSDILLVIEIGGRAVHVPYEITWEHEHVEGALPEGVVTVARLIDLLEPESSGAEGHRT</sequence>
<dbReference type="Gene3D" id="1.10.150.240">
    <property type="entry name" value="Putative phosphatase, domain 2"/>
    <property type="match status" value="1"/>
</dbReference>
<dbReference type="EMBL" id="JAEQMY010000052">
    <property type="protein sequence ID" value="MBL0406839.1"/>
    <property type="molecule type" value="Genomic_DNA"/>
</dbReference>
<keyword evidence="3" id="KW-1185">Reference proteome</keyword>
<keyword evidence="1 2" id="KW-0378">Hydrolase</keyword>
<dbReference type="SFLD" id="SFLDG01129">
    <property type="entry name" value="C1.5:_HAD__Beta-PGM__Phosphata"/>
    <property type="match status" value="1"/>
</dbReference>
<organism evidence="2 3">
    <name type="scientific">Microvirga aerilata</name>
    <dbReference type="NCBI Taxonomy" id="670292"/>
    <lineage>
        <taxon>Bacteria</taxon>
        <taxon>Pseudomonadati</taxon>
        <taxon>Pseudomonadota</taxon>
        <taxon>Alphaproteobacteria</taxon>
        <taxon>Hyphomicrobiales</taxon>
        <taxon>Methylobacteriaceae</taxon>
        <taxon>Microvirga</taxon>
    </lineage>
</organism>
<dbReference type="PANTHER" id="PTHR43316:SF8">
    <property type="entry name" value="HAD FAMILY HYDROLASE"/>
    <property type="match status" value="1"/>
</dbReference>
<proteinExistence type="predicted"/>
<dbReference type="RefSeq" id="WP_202063699.1">
    <property type="nucleotide sequence ID" value="NZ_JAEQMY010000052.1"/>
</dbReference>
<dbReference type="InterPro" id="IPR036412">
    <property type="entry name" value="HAD-like_sf"/>
</dbReference>